<keyword evidence="7 8" id="KW-0472">Membrane</keyword>
<organism evidence="10 11">
    <name type="scientific">Paralvinella palmiformis</name>
    <dbReference type="NCBI Taxonomy" id="53620"/>
    <lineage>
        <taxon>Eukaryota</taxon>
        <taxon>Metazoa</taxon>
        <taxon>Spiralia</taxon>
        <taxon>Lophotrochozoa</taxon>
        <taxon>Annelida</taxon>
        <taxon>Polychaeta</taxon>
        <taxon>Sedentaria</taxon>
        <taxon>Canalipalpata</taxon>
        <taxon>Terebellida</taxon>
        <taxon>Terebelliformia</taxon>
        <taxon>Alvinellidae</taxon>
        <taxon>Paralvinella</taxon>
    </lineage>
</organism>
<dbReference type="GO" id="GO:0016020">
    <property type="term" value="C:membrane"/>
    <property type="evidence" value="ECO:0007669"/>
    <property type="project" value="UniProtKB-SubCell"/>
</dbReference>
<dbReference type="Pfam" id="PF01384">
    <property type="entry name" value="PHO4"/>
    <property type="match status" value="1"/>
</dbReference>
<feature type="compositionally biased region" description="Basic and acidic residues" evidence="9">
    <location>
        <begin position="275"/>
        <end position="289"/>
    </location>
</feature>
<evidence type="ECO:0000256" key="6">
    <source>
        <dbReference type="ARBA" id="ARBA00022989"/>
    </source>
</evidence>
<evidence type="ECO:0000256" key="3">
    <source>
        <dbReference type="ARBA" id="ARBA00022448"/>
    </source>
</evidence>
<dbReference type="Proteomes" id="UP001208570">
    <property type="component" value="Unassembled WGS sequence"/>
</dbReference>
<comment type="subcellular location">
    <subcellularLocation>
        <location evidence="1 8">Membrane</location>
        <topology evidence="1 8">Multi-pass membrane protein</topology>
    </subcellularLocation>
</comment>
<feature type="transmembrane region" description="Helical" evidence="8">
    <location>
        <begin position="185"/>
        <end position="203"/>
    </location>
</feature>
<dbReference type="InterPro" id="IPR001204">
    <property type="entry name" value="Phos_transporter"/>
</dbReference>
<evidence type="ECO:0000256" key="1">
    <source>
        <dbReference type="ARBA" id="ARBA00004141"/>
    </source>
</evidence>
<feature type="transmembrane region" description="Helical" evidence="8">
    <location>
        <begin position="150"/>
        <end position="173"/>
    </location>
</feature>
<evidence type="ECO:0000256" key="5">
    <source>
        <dbReference type="ARBA" id="ARBA00022692"/>
    </source>
</evidence>
<sequence length="371" mass="40091">MDLNIPQEQIWMVVIGFIIAFVLAFGIGANDVANSFGTSVGSRVLTLRQAIILASIFETLGAVLLGAKVSDTIRKGVISVDLYTNDTMLLMTGSVAALSGSCVWLLAATLLRLPVSATHSIVGATVGFALVNHGTQGIQWKKLGFIIGSWFISPVMAGIVSTGIFFVCKFFILSKKDALEPGLRFLPIFYAITIVVNLFSVFYDGPEMLYFDRIPLWGTFIISFGSGIICAIIVRLVVVPWQRRRIRDSVYSTSTEGLPVEGAPELVGPGARSESSSRRDSIAEEKERLTQTDTVIMPTKDYEATLITSPNITSINEDKELNNKPIKVVLDKSDDVALLGSDYKVDGDLAKNSLTPAELTNAKGKALCASV</sequence>
<dbReference type="EMBL" id="JAODUP010000045">
    <property type="protein sequence ID" value="KAK2165770.1"/>
    <property type="molecule type" value="Genomic_DNA"/>
</dbReference>
<feature type="region of interest" description="Disordered" evidence="9">
    <location>
        <begin position="255"/>
        <end position="289"/>
    </location>
</feature>
<keyword evidence="3 8" id="KW-0813">Transport</keyword>
<feature type="transmembrane region" description="Helical" evidence="8">
    <location>
        <begin position="88"/>
        <end position="107"/>
    </location>
</feature>
<feature type="transmembrane region" description="Helical" evidence="8">
    <location>
        <begin position="215"/>
        <end position="238"/>
    </location>
</feature>
<evidence type="ECO:0000256" key="2">
    <source>
        <dbReference type="ARBA" id="ARBA00009916"/>
    </source>
</evidence>
<evidence type="ECO:0000256" key="8">
    <source>
        <dbReference type="RuleBase" id="RU363058"/>
    </source>
</evidence>
<dbReference type="GO" id="GO:0035435">
    <property type="term" value="P:phosphate ion transmembrane transport"/>
    <property type="evidence" value="ECO:0007669"/>
    <property type="project" value="TreeGrafter"/>
</dbReference>
<comment type="function">
    <text evidence="8">Sodium-phosphate symporter.</text>
</comment>
<evidence type="ECO:0000256" key="9">
    <source>
        <dbReference type="SAM" id="MobiDB-lite"/>
    </source>
</evidence>
<feature type="transmembrane region" description="Helical" evidence="8">
    <location>
        <begin position="12"/>
        <end position="29"/>
    </location>
</feature>
<keyword evidence="6 8" id="KW-1133">Transmembrane helix</keyword>
<keyword evidence="11" id="KW-1185">Reference proteome</keyword>
<gene>
    <name evidence="10" type="ORF">LSH36_45g02005</name>
</gene>
<name>A0AAD9K799_9ANNE</name>
<comment type="similarity">
    <text evidence="2 8">Belongs to the inorganic phosphate transporter (PiT) (TC 2.A.20) family.</text>
</comment>
<dbReference type="PANTHER" id="PTHR11101">
    <property type="entry name" value="PHOSPHATE TRANSPORTER"/>
    <property type="match status" value="1"/>
</dbReference>
<keyword evidence="5 8" id="KW-0812">Transmembrane</keyword>
<protein>
    <recommendedName>
        <fullName evidence="8">Phosphate transporter</fullName>
    </recommendedName>
</protein>
<evidence type="ECO:0000256" key="4">
    <source>
        <dbReference type="ARBA" id="ARBA00022592"/>
    </source>
</evidence>
<reference evidence="10" key="1">
    <citation type="journal article" date="2023" name="Mol. Biol. Evol.">
        <title>Third-Generation Sequencing Reveals the Adaptive Role of the Epigenome in Three Deep-Sea Polychaetes.</title>
        <authorList>
            <person name="Perez M."/>
            <person name="Aroh O."/>
            <person name="Sun Y."/>
            <person name="Lan Y."/>
            <person name="Juniper S.K."/>
            <person name="Young C.R."/>
            <person name="Angers B."/>
            <person name="Qian P.Y."/>
        </authorList>
    </citation>
    <scope>NUCLEOTIDE SEQUENCE</scope>
    <source>
        <strain evidence="10">P08H-3</strain>
    </source>
</reference>
<dbReference type="PANTHER" id="PTHR11101:SF80">
    <property type="entry name" value="PHOSPHATE TRANSPORTER"/>
    <property type="match status" value="1"/>
</dbReference>
<dbReference type="AlphaFoldDB" id="A0AAD9K799"/>
<keyword evidence="4 8" id="KW-0592">Phosphate transport</keyword>
<evidence type="ECO:0000313" key="10">
    <source>
        <dbReference type="EMBL" id="KAK2165770.1"/>
    </source>
</evidence>
<proteinExistence type="inferred from homology"/>
<dbReference type="GO" id="GO:0005315">
    <property type="term" value="F:phosphate transmembrane transporter activity"/>
    <property type="evidence" value="ECO:0007669"/>
    <property type="project" value="InterPro"/>
</dbReference>
<evidence type="ECO:0000313" key="11">
    <source>
        <dbReference type="Proteomes" id="UP001208570"/>
    </source>
</evidence>
<feature type="transmembrane region" description="Helical" evidence="8">
    <location>
        <begin position="49"/>
        <end position="67"/>
    </location>
</feature>
<accession>A0AAD9K799</accession>
<comment type="caution">
    <text evidence="10">The sequence shown here is derived from an EMBL/GenBank/DDBJ whole genome shotgun (WGS) entry which is preliminary data.</text>
</comment>
<evidence type="ECO:0000256" key="7">
    <source>
        <dbReference type="ARBA" id="ARBA00023136"/>
    </source>
</evidence>